<evidence type="ECO:0000313" key="3">
    <source>
        <dbReference type="Proteomes" id="UP001180020"/>
    </source>
</evidence>
<reference evidence="2" key="1">
    <citation type="journal article" date="2023" name="Nat. Commun.">
        <title>Diploid and tetraploid genomes of Acorus and the evolution of monocots.</title>
        <authorList>
            <person name="Ma L."/>
            <person name="Liu K.W."/>
            <person name="Li Z."/>
            <person name="Hsiao Y.Y."/>
            <person name="Qi Y."/>
            <person name="Fu T."/>
            <person name="Tang G.D."/>
            <person name="Zhang D."/>
            <person name="Sun W.H."/>
            <person name="Liu D.K."/>
            <person name="Li Y."/>
            <person name="Chen G.Z."/>
            <person name="Liu X.D."/>
            <person name="Liao X.Y."/>
            <person name="Jiang Y.T."/>
            <person name="Yu X."/>
            <person name="Hao Y."/>
            <person name="Huang J."/>
            <person name="Zhao X.W."/>
            <person name="Ke S."/>
            <person name="Chen Y.Y."/>
            <person name="Wu W.L."/>
            <person name="Hsu J.L."/>
            <person name="Lin Y.F."/>
            <person name="Huang M.D."/>
            <person name="Li C.Y."/>
            <person name="Huang L."/>
            <person name="Wang Z.W."/>
            <person name="Zhao X."/>
            <person name="Zhong W.Y."/>
            <person name="Peng D.H."/>
            <person name="Ahmad S."/>
            <person name="Lan S."/>
            <person name="Zhang J.S."/>
            <person name="Tsai W.C."/>
            <person name="Van de Peer Y."/>
            <person name="Liu Z.J."/>
        </authorList>
    </citation>
    <scope>NUCLEOTIDE SEQUENCE</scope>
    <source>
        <strain evidence="2">CP</strain>
    </source>
</reference>
<protein>
    <recommendedName>
        <fullName evidence="4">Retrotransposon gag domain-containing protein</fullName>
    </recommendedName>
</protein>
<dbReference type="EMBL" id="JAUJYO010000012">
    <property type="protein sequence ID" value="KAK1301744.1"/>
    <property type="molecule type" value="Genomic_DNA"/>
</dbReference>
<organism evidence="2 3">
    <name type="scientific">Acorus calamus</name>
    <name type="common">Sweet flag</name>
    <dbReference type="NCBI Taxonomy" id="4465"/>
    <lineage>
        <taxon>Eukaryota</taxon>
        <taxon>Viridiplantae</taxon>
        <taxon>Streptophyta</taxon>
        <taxon>Embryophyta</taxon>
        <taxon>Tracheophyta</taxon>
        <taxon>Spermatophyta</taxon>
        <taxon>Magnoliopsida</taxon>
        <taxon>Liliopsida</taxon>
        <taxon>Acoraceae</taxon>
        <taxon>Acorus</taxon>
    </lineage>
</organism>
<reference evidence="2" key="2">
    <citation type="submission" date="2023-06" db="EMBL/GenBank/DDBJ databases">
        <authorList>
            <person name="Ma L."/>
            <person name="Liu K.-W."/>
            <person name="Li Z."/>
            <person name="Hsiao Y.-Y."/>
            <person name="Qi Y."/>
            <person name="Fu T."/>
            <person name="Tang G."/>
            <person name="Zhang D."/>
            <person name="Sun W.-H."/>
            <person name="Liu D.-K."/>
            <person name="Li Y."/>
            <person name="Chen G.-Z."/>
            <person name="Liu X.-D."/>
            <person name="Liao X.-Y."/>
            <person name="Jiang Y.-T."/>
            <person name="Yu X."/>
            <person name="Hao Y."/>
            <person name="Huang J."/>
            <person name="Zhao X.-W."/>
            <person name="Ke S."/>
            <person name="Chen Y.-Y."/>
            <person name="Wu W.-L."/>
            <person name="Hsu J.-L."/>
            <person name="Lin Y.-F."/>
            <person name="Huang M.-D."/>
            <person name="Li C.-Y."/>
            <person name="Huang L."/>
            <person name="Wang Z.-W."/>
            <person name="Zhao X."/>
            <person name="Zhong W.-Y."/>
            <person name="Peng D.-H."/>
            <person name="Ahmad S."/>
            <person name="Lan S."/>
            <person name="Zhang J.-S."/>
            <person name="Tsai W.-C."/>
            <person name="Van De Peer Y."/>
            <person name="Liu Z.-J."/>
        </authorList>
    </citation>
    <scope>NUCLEOTIDE SEQUENCE</scope>
    <source>
        <strain evidence="2">CP</strain>
        <tissue evidence="2">Leaves</tissue>
    </source>
</reference>
<sequence length="689" mass="78910">MSYFDGDMSQFDQYHRNEDPRHESVPSSPYQSKVPIHHTPFISSHSSRVNQTLEEIIRQKVSEIMFPVHTDFHWRNHCQFDSIKLPLNFQAPKFRKYSGRGDPHHHINAFHLDARPFSDDEIMLIYLFPLSLEGIALQWFTSLTRNDLQTFPDIVQKFFNRFSFQARRAPSPADLVAEKMQPGEDFVRFVNQWRDMAIRSGISLPESQQVDMVIMNSCGDIKRALSLCDCNTFDQLFDRVVAIQRYSSPAPSYHVNEEAYFEAPKFQYPVHEHVEVVEMPTPIIRPPDGSPLPRWLQGRVRERDPNIRLRDSQSNHSPHQPYAYPTIEPEPIFTYHQPQPQPQPELSFDPTPAYEPPIVEITESTEYPIWDYEDEGFCDGELLELTYSNPNASPTYESPVVEITESDECPKWDYYDDEELCDGELLELIYPTPTPHEPTIQSLHPAEFECPLSPPAQDPIESKLIEPIPVISDDSNLDSSNSEVDPDPIESIVHVLESKPLIFRNAQFKEAVEPSQLPEPLDLSFHLSEELSPPDAPAISKSEFPATSKAISPAISKSITPLISKLDLIHTPLVAPIAKSLLPPLLGSQYHVNPSPLASDRSVIPPMACLSISISLLTDPSVRKHFLSAENLWQIRRHSRFRQFLMDAEQQWHRRRHTRFKLEKNGRAINATSDVSSVVPLKLLQFEPP</sequence>
<evidence type="ECO:0000256" key="1">
    <source>
        <dbReference type="SAM" id="MobiDB-lite"/>
    </source>
</evidence>
<dbReference type="PANTHER" id="PTHR33223">
    <property type="entry name" value="CCHC-TYPE DOMAIN-CONTAINING PROTEIN"/>
    <property type="match status" value="1"/>
</dbReference>
<keyword evidence="3" id="KW-1185">Reference proteome</keyword>
<name>A0AAV9DL13_ACOCL</name>
<evidence type="ECO:0000313" key="2">
    <source>
        <dbReference type="EMBL" id="KAK1301744.1"/>
    </source>
</evidence>
<comment type="caution">
    <text evidence="2">The sequence shown here is derived from an EMBL/GenBank/DDBJ whole genome shotgun (WGS) entry which is preliminary data.</text>
</comment>
<gene>
    <name evidence="2" type="ORF">QJS10_CPB12g00992</name>
</gene>
<dbReference type="Proteomes" id="UP001180020">
    <property type="component" value="Unassembled WGS sequence"/>
</dbReference>
<evidence type="ECO:0008006" key="4">
    <source>
        <dbReference type="Google" id="ProtNLM"/>
    </source>
</evidence>
<accession>A0AAV9DL13</accession>
<proteinExistence type="predicted"/>
<dbReference type="AlphaFoldDB" id="A0AAV9DL13"/>
<feature type="compositionally biased region" description="Basic and acidic residues" evidence="1">
    <location>
        <begin position="13"/>
        <end position="24"/>
    </location>
</feature>
<feature type="region of interest" description="Disordered" evidence="1">
    <location>
        <begin position="1"/>
        <end position="32"/>
    </location>
</feature>
<dbReference type="PANTHER" id="PTHR33223:SF8">
    <property type="entry name" value="OS04G0172440 PROTEIN"/>
    <property type="match status" value="1"/>
</dbReference>